<protein>
    <submittedName>
        <fullName evidence="2">Uncharacterized protein</fullName>
    </submittedName>
</protein>
<reference evidence="2" key="1">
    <citation type="submission" date="2023-03" db="EMBL/GenBank/DDBJ databases">
        <title>Massive genome expansion in bonnet fungi (Mycena s.s.) driven by repeated elements and novel gene families across ecological guilds.</title>
        <authorList>
            <consortium name="Lawrence Berkeley National Laboratory"/>
            <person name="Harder C.B."/>
            <person name="Miyauchi S."/>
            <person name="Viragh M."/>
            <person name="Kuo A."/>
            <person name="Thoen E."/>
            <person name="Andreopoulos B."/>
            <person name="Lu D."/>
            <person name="Skrede I."/>
            <person name="Drula E."/>
            <person name="Henrissat B."/>
            <person name="Morin E."/>
            <person name="Kohler A."/>
            <person name="Barry K."/>
            <person name="LaButti K."/>
            <person name="Morin E."/>
            <person name="Salamov A."/>
            <person name="Lipzen A."/>
            <person name="Mereny Z."/>
            <person name="Hegedus B."/>
            <person name="Baldrian P."/>
            <person name="Stursova M."/>
            <person name="Weitz H."/>
            <person name="Taylor A."/>
            <person name="Grigoriev I.V."/>
            <person name="Nagy L.G."/>
            <person name="Martin F."/>
            <person name="Kauserud H."/>
        </authorList>
    </citation>
    <scope>NUCLEOTIDE SEQUENCE</scope>
    <source>
        <strain evidence="2">CBHHK067</strain>
    </source>
</reference>
<accession>A0AAD7GF31</accession>
<dbReference type="Proteomes" id="UP001221757">
    <property type="component" value="Unassembled WGS sequence"/>
</dbReference>
<feature type="compositionally biased region" description="Polar residues" evidence="1">
    <location>
        <begin position="59"/>
        <end position="68"/>
    </location>
</feature>
<comment type="caution">
    <text evidence="2">The sequence shown here is derived from an EMBL/GenBank/DDBJ whole genome shotgun (WGS) entry which is preliminary data.</text>
</comment>
<feature type="region of interest" description="Disordered" evidence="1">
    <location>
        <begin position="255"/>
        <end position="331"/>
    </location>
</feature>
<feature type="compositionally biased region" description="Low complexity" evidence="1">
    <location>
        <begin position="121"/>
        <end position="131"/>
    </location>
</feature>
<evidence type="ECO:0000256" key="1">
    <source>
        <dbReference type="SAM" id="MobiDB-lite"/>
    </source>
</evidence>
<keyword evidence="3" id="KW-1185">Reference proteome</keyword>
<evidence type="ECO:0000313" key="2">
    <source>
        <dbReference type="EMBL" id="KAJ7683322.1"/>
    </source>
</evidence>
<name>A0AAD7GF31_MYCRO</name>
<gene>
    <name evidence="2" type="ORF">B0H17DRAFT_1227827</name>
</gene>
<feature type="region of interest" description="Disordered" evidence="1">
    <location>
        <begin position="1"/>
        <end position="200"/>
    </location>
</feature>
<proteinExistence type="predicted"/>
<feature type="compositionally biased region" description="Low complexity" evidence="1">
    <location>
        <begin position="304"/>
        <end position="322"/>
    </location>
</feature>
<organism evidence="2 3">
    <name type="scientific">Mycena rosella</name>
    <name type="common">Pink bonnet</name>
    <name type="synonym">Agaricus rosellus</name>
    <dbReference type="NCBI Taxonomy" id="1033263"/>
    <lineage>
        <taxon>Eukaryota</taxon>
        <taxon>Fungi</taxon>
        <taxon>Dikarya</taxon>
        <taxon>Basidiomycota</taxon>
        <taxon>Agaricomycotina</taxon>
        <taxon>Agaricomycetes</taxon>
        <taxon>Agaricomycetidae</taxon>
        <taxon>Agaricales</taxon>
        <taxon>Marasmiineae</taxon>
        <taxon>Mycenaceae</taxon>
        <taxon>Mycena</taxon>
    </lineage>
</organism>
<sequence length="1299" mass="142863">MPKATKSPVKSPAKPRTPRTPNKKATSKLFIDNKAEESEEGELLYPESEPDEFPAALTQPPTRLTDASHQVDHEYDTDFINDGDPFADTNRSSPELTPPPKAPPTLSSPRKHFVGANTNLPSVKKPSPVKSKAVEEPVIDITSSEEDLEAMDEDNRKPSGVKAAMLPQPLRTRSASKHSLSDNLLPPTQKTRNKKAKTVTDMSMPSVPAAADMTQFALFFCVTTFMGDFMSAFLAQHLPSILAAQGVKVPDNVDPVKGYDKPVQSGSALRPKPTRVLRPSSPDWPPPYGQGGLSGSPTTPSPPGKATSSSKSKGKGKAVVSPLSPGLDDDDVSAEVSKFMQSPGKTPGKRPQTMAEYFGGTVDTDPFSTKDTNKNVEVSTFFLEDIEVYKAYFGDRLIIPVYDPNRIAGVIPPTIKGGRVKYSIWEKYIADMLIDNSMGTVLFKKSLPNFINPSRVSPVRLSSKPSIGSTTMQRLHVDDRIATCVSSLFCSESKLVSPTKIGGKSEHMRKWISGIFHNQEWERFESLMCLVFGQKLLCAQISTKHALSFQTMISPDSLSSTKDTNNCFDNSAPADMFSPVVSTKATKTPVVPSNFSSSRAKTLLAYNDKVPIYDARKVVVDFDADLMRLDDVLPPFIGEVPFSSFVVVGYTCSVYNAAVSGSSERAPHLGCNILRMMWAQLCFATYPDLLALAAPMLSTPATPYNCWLVMLASTTSPPDCNYTAFASAVLYSERAASSGLVSIPLAGGPGFSLRDLAFEFWLDLHPPNYVVDPGSYDFVLSTGSLEGAVFYAFFAGPQQPGLPENSCIVDRFMEPFAGRVLVVALDASQNIIPMLPEYRDPIDKALIGLLRSNALVWVQGLKKMELGTSTIARLVYETIWKVSGLADSVITRTTYGCRTFEQLSILILLLVFGDFVSSPKEYAELRRVFRQLDGYIRKVLDSWPMAWSHIYVEFSSDLLHLCHCIPDVVFTLLDKEWNRCSLLTIASSSDASAIALYSHIQSLWSASMSDLLIGFSGSFVPYDDFPLLFDNSGLTCRKHLPALSNIDFDGLMPFWSSPAQYASLGKLALCGLRDSATVNWWQLVDVFSHAICLEELHLISITCPDIPMRYQLDFRPTLPPFPRLLRLFIEVEDYSTACLASALQTPSLTSLSLTAHAEAHLRDVLYSDMPALQTIHTLNLDLQLSDATFLLPLLLKCPHVRLMDLSSSPSVFPLLCQLAHADMPDHYYGAILCPALSMLTLGCRTNKDLMHNLLVRRKSFAFSPELTLLVPHRTCKLSDPVEWFSSDGIVRTCTVPNKS</sequence>
<feature type="compositionally biased region" description="Polar residues" evidence="1">
    <location>
        <begin position="171"/>
        <end position="190"/>
    </location>
</feature>
<evidence type="ECO:0000313" key="3">
    <source>
        <dbReference type="Proteomes" id="UP001221757"/>
    </source>
</evidence>
<dbReference type="EMBL" id="JARKIE010000109">
    <property type="protein sequence ID" value="KAJ7683322.1"/>
    <property type="molecule type" value="Genomic_DNA"/>
</dbReference>
<feature type="compositionally biased region" description="Acidic residues" evidence="1">
    <location>
        <begin position="143"/>
        <end position="152"/>
    </location>
</feature>
<feature type="compositionally biased region" description="Acidic residues" evidence="1">
    <location>
        <begin position="37"/>
        <end position="52"/>
    </location>
</feature>